<accession>A0ABR3IDG3</accession>
<dbReference type="InterPro" id="IPR007889">
    <property type="entry name" value="HTH_Psq"/>
</dbReference>
<dbReference type="InterPro" id="IPR004875">
    <property type="entry name" value="DDE_SF_endonuclease_dom"/>
</dbReference>
<name>A0ABR3IDG3_LOXSC</name>
<dbReference type="Proteomes" id="UP001549920">
    <property type="component" value="Unassembled WGS sequence"/>
</dbReference>
<dbReference type="PROSITE" id="PS51253">
    <property type="entry name" value="HTH_CENPB"/>
    <property type="match status" value="1"/>
</dbReference>
<comment type="subcellular location">
    <subcellularLocation>
        <location evidence="1">Nucleus</location>
    </subcellularLocation>
</comment>
<evidence type="ECO:0000256" key="2">
    <source>
        <dbReference type="ARBA" id="ARBA00023125"/>
    </source>
</evidence>
<reference evidence="7 8" key="1">
    <citation type="submission" date="2024-06" db="EMBL/GenBank/DDBJ databases">
        <title>A chromosome-level genome assembly of beet webworm, Loxostege sticticalis.</title>
        <authorList>
            <person name="Zhang Y."/>
        </authorList>
    </citation>
    <scope>NUCLEOTIDE SEQUENCE [LARGE SCALE GENOMIC DNA]</scope>
    <source>
        <strain evidence="7">AQ026</strain>
        <tissue evidence="7">Whole body</tissue>
    </source>
</reference>
<comment type="caution">
    <text evidence="7">The sequence shown here is derived from an EMBL/GenBank/DDBJ whole genome shotgun (WGS) entry which is preliminary data.</text>
</comment>
<dbReference type="InterPro" id="IPR006600">
    <property type="entry name" value="HTH_CenpB_DNA-bd_dom"/>
</dbReference>
<evidence type="ECO:0000256" key="3">
    <source>
        <dbReference type="ARBA" id="ARBA00023242"/>
    </source>
</evidence>
<evidence type="ECO:0000313" key="8">
    <source>
        <dbReference type="Proteomes" id="UP001549920"/>
    </source>
</evidence>
<evidence type="ECO:0000313" key="7">
    <source>
        <dbReference type="EMBL" id="KAL0894293.1"/>
    </source>
</evidence>
<feature type="region of interest" description="Disordered" evidence="5">
    <location>
        <begin position="713"/>
        <end position="733"/>
    </location>
</feature>
<dbReference type="PANTHER" id="PTHR19303">
    <property type="entry name" value="TRANSPOSON"/>
    <property type="match status" value="1"/>
</dbReference>
<keyword evidence="3" id="KW-0539">Nucleus</keyword>
<feature type="domain" description="HTH CENPB-type" evidence="6">
    <location>
        <begin position="57"/>
        <end position="132"/>
    </location>
</feature>
<evidence type="ECO:0000256" key="1">
    <source>
        <dbReference type="ARBA" id="ARBA00004123"/>
    </source>
</evidence>
<sequence length="807" mass="92867">MPKPPTGKKYDKKYTEQELMLAIAAIKNGMPKKEAARVFNIPRATLQFRINNDIVNAKPGPPTVLTKVEEETIVEWIVASSKKGFPRRKEDVLHSVERFLEKAPRPNVFINNKPGEGWYKLFLKRHPDISSRTAEAVTSASANVSEQNIRKWFQQIENLLKEEQLFEILSDPNRIFNGDETGFQLCPKQGKVLAQKGARDVYEVDMAPAKSSITVMFTFSASGTITPPMVIFPLKRMRDEIRESVPSHWGVSLSETGWMTYKIFYQYITNVLHPYLISQNVVFPVILFLDGHRSHINYELSIKCKELGIVLIALYPNSTRILQPADVAAFRPIKNGWRKAVLEWRRQNIGKQMTKVDFGGVLNIVLEKHINSQVIKNGFRACGLYPWNADAINFSKCLGTKKQQAEVVGPQKVEKNLSITDFQRILGEDVFTKLINEVPEPQNYYHKAIFDIYKFFQCENNDNNSFEATEVQEQILEQDKLLIDDSWFPIDDIPILVSQDTDTVPTHMLNDDDGNIAITEEIDLDSRATSVSTQQIMTDIPESQINSLFLPNIDVNCNNMTERFVQDNSEENVQLADDNQLQNDTLENQTSYVEYQTVDKNDTAKNTETAKIELRDCLDWPLTPIRKGRILTEKPLYVLTAAKWLENEEIKRKNKEKLIEEKEQRKKLREATKHAKAVQKENKKVLQSKKIVKKDEKEDVKAENCKETLVNDQYKRKSEQDSPNKYSKKQKTSVEPNIVIDKNKISTTKKIKILSIVPFPAQDNVKRKLFDFDIKENNTSQAKVTGRRTTFRNEKELQNFLNNSENL</sequence>
<evidence type="ECO:0000256" key="4">
    <source>
        <dbReference type="SAM" id="Coils"/>
    </source>
</evidence>
<gene>
    <name evidence="7" type="ORF">ABMA27_014292</name>
</gene>
<evidence type="ECO:0000259" key="6">
    <source>
        <dbReference type="PROSITE" id="PS51253"/>
    </source>
</evidence>
<feature type="coiled-coil region" evidence="4">
    <location>
        <begin position="645"/>
        <end position="681"/>
    </location>
</feature>
<dbReference type="EMBL" id="JBEUOH010000005">
    <property type="protein sequence ID" value="KAL0894293.1"/>
    <property type="molecule type" value="Genomic_DNA"/>
</dbReference>
<feature type="compositionally biased region" description="Basic and acidic residues" evidence="5">
    <location>
        <begin position="713"/>
        <end position="722"/>
    </location>
</feature>
<proteinExistence type="predicted"/>
<keyword evidence="8" id="KW-1185">Reference proteome</keyword>
<dbReference type="InterPro" id="IPR009057">
    <property type="entry name" value="Homeodomain-like_sf"/>
</dbReference>
<organism evidence="7 8">
    <name type="scientific">Loxostege sticticalis</name>
    <name type="common">Beet webworm moth</name>
    <dbReference type="NCBI Taxonomy" id="481309"/>
    <lineage>
        <taxon>Eukaryota</taxon>
        <taxon>Metazoa</taxon>
        <taxon>Ecdysozoa</taxon>
        <taxon>Arthropoda</taxon>
        <taxon>Hexapoda</taxon>
        <taxon>Insecta</taxon>
        <taxon>Pterygota</taxon>
        <taxon>Neoptera</taxon>
        <taxon>Endopterygota</taxon>
        <taxon>Lepidoptera</taxon>
        <taxon>Glossata</taxon>
        <taxon>Ditrysia</taxon>
        <taxon>Pyraloidea</taxon>
        <taxon>Crambidae</taxon>
        <taxon>Pyraustinae</taxon>
        <taxon>Loxostege</taxon>
    </lineage>
</organism>
<dbReference type="Gene3D" id="1.10.10.60">
    <property type="entry name" value="Homeodomain-like"/>
    <property type="match status" value="1"/>
</dbReference>
<dbReference type="PANTHER" id="PTHR19303:SF74">
    <property type="entry name" value="POGO TRANSPOSABLE ELEMENT WITH KRAB DOMAIN"/>
    <property type="match status" value="1"/>
</dbReference>
<protein>
    <recommendedName>
        <fullName evidence="6">HTH CENPB-type domain-containing protein</fullName>
    </recommendedName>
</protein>
<evidence type="ECO:0000256" key="5">
    <source>
        <dbReference type="SAM" id="MobiDB-lite"/>
    </source>
</evidence>
<keyword evidence="2" id="KW-0238">DNA-binding</keyword>
<dbReference type="InterPro" id="IPR050863">
    <property type="entry name" value="CenT-Element_Derived"/>
</dbReference>
<dbReference type="SUPFAM" id="SSF46689">
    <property type="entry name" value="Homeodomain-like"/>
    <property type="match status" value="1"/>
</dbReference>
<dbReference type="Pfam" id="PF03184">
    <property type="entry name" value="DDE_1"/>
    <property type="match status" value="1"/>
</dbReference>
<dbReference type="Pfam" id="PF05225">
    <property type="entry name" value="HTH_psq"/>
    <property type="match status" value="1"/>
</dbReference>
<keyword evidence="4" id="KW-0175">Coiled coil</keyword>